<feature type="region of interest" description="Disordered" evidence="1">
    <location>
        <begin position="1"/>
        <end position="32"/>
    </location>
</feature>
<dbReference type="RefSeq" id="WP_285663784.1">
    <property type="nucleotide sequence ID" value="NZ_BSTX01000002.1"/>
</dbReference>
<dbReference type="NCBIfam" id="NF033212">
    <property type="entry name" value="SapB_AmfS_lanti"/>
    <property type="match status" value="1"/>
</dbReference>
<protein>
    <recommendedName>
        <fullName evidence="4">SapB/AmfS family lantipeptide</fullName>
    </recommendedName>
</protein>
<evidence type="ECO:0000256" key="1">
    <source>
        <dbReference type="SAM" id="MobiDB-lite"/>
    </source>
</evidence>
<evidence type="ECO:0008006" key="4">
    <source>
        <dbReference type="Google" id="ProtNLM"/>
    </source>
</evidence>
<proteinExistence type="predicted"/>
<organism evidence="2 3">
    <name type="scientific">Actinorhabdospora filicis</name>
    <dbReference type="NCBI Taxonomy" id="1785913"/>
    <lineage>
        <taxon>Bacteria</taxon>
        <taxon>Bacillati</taxon>
        <taxon>Actinomycetota</taxon>
        <taxon>Actinomycetes</taxon>
        <taxon>Micromonosporales</taxon>
        <taxon>Micromonosporaceae</taxon>
        <taxon>Actinorhabdospora</taxon>
    </lineage>
</organism>
<dbReference type="AlphaFoldDB" id="A0A9W6W9H5"/>
<name>A0A9W6W9H5_9ACTN</name>
<evidence type="ECO:0000313" key="3">
    <source>
        <dbReference type="Proteomes" id="UP001165079"/>
    </source>
</evidence>
<dbReference type="InterPro" id="IPR045825">
    <property type="entry name" value="RamS"/>
</dbReference>
<gene>
    <name evidence="2" type="ORF">Afil01_34410</name>
</gene>
<evidence type="ECO:0000313" key="2">
    <source>
        <dbReference type="EMBL" id="GLZ78634.1"/>
    </source>
</evidence>
<dbReference type="Proteomes" id="UP001165079">
    <property type="component" value="Unassembled WGS sequence"/>
</dbReference>
<reference evidence="2" key="1">
    <citation type="submission" date="2023-03" db="EMBL/GenBank/DDBJ databases">
        <title>Actinorhabdospora filicis NBRC 111898.</title>
        <authorList>
            <person name="Ichikawa N."/>
            <person name="Sato H."/>
            <person name="Tonouchi N."/>
        </authorList>
    </citation>
    <scope>NUCLEOTIDE SEQUENCE</scope>
    <source>
        <strain evidence="2">NBRC 111898</strain>
    </source>
</reference>
<comment type="caution">
    <text evidence="2">The sequence shown here is derived from an EMBL/GenBank/DDBJ whole genome shotgun (WGS) entry which is preliminary data.</text>
</comment>
<keyword evidence="3" id="KW-1185">Reference proteome</keyword>
<dbReference type="Pfam" id="PF19402">
    <property type="entry name" value="RamS"/>
    <property type="match status" value="1"/>
</dbReference>
<accession>A0A9W6W9H5</accession>
<sequence>MALLDLQGMENTPTYGGGGSSHGGGSSASGHSCPSNLSALLCGGTSGLSVTLCHP</sequence>
<dbReference type="EMBL" id="BSTX01000002">
    <property type="protein sequence ID" value="GLZ78634.1"/>
    <property type="molecule type" value="Genomic_DNA"/>
</dbReference>
<feature type="compositionally biased region" description="Gly residues" evidence="1">
    <location>
        <begin position="15"/>
        <end position="27"/>
    </location>
</feature>